<dbReference type="InterPro" id="IPR027413">
    <property type="entry name" value="GROEL-like_equatorial_sf"/>
</dbReference>
<evidence type="ECO:0000256" key="1">
    <source>
        <dbReference type="ARBA" id="ARBA00022741"/>
    </source>
</evidence>
<comment type="caution">
    <text evidence="4">The sequence shown here is derived from an EMBL/GenBank/DDBJ whole genome shotgun (WGS) entry which is preliminary data.</text>
</comment>
<evidence type="ECO:0000313" key="5">
    <source>
        <dbReference type="Proteomes" id="UP000541444"/>
    </source>
</evidence>
<organism evidence="4 5">
    <name type="scientific">Kingdonia uniflora</name>
    <dbReference type="NCBI Taxonomy" id="39325"/>
    <lineage>
        <taxon>Eukaryota</taxon>
        <taxon>Viridiplantae</taxon>
        <taxon>Streptophyta</taxon>
        <taxon>Embryophyta</taxon>
        <taxon>Tracheophyta</taxon>
        <taxon>Spermatophyta</taxon>
        <taxon>Magnoliopsida</taxon>
        <taxon>Ranunculales</taxon>
        <taxon>Circaeasteraceae</taxon>
        <taxon>Kingdonia</taxon>
    </lineage>
</organism>
<evidence type="ECO:0000313" key="4">
    <source>
        <dbReference type="EMBL" id="KAF6153059.1"/>
    </source>
</evidence>
<accession>A0A7J7MDR0</accession>
<dbReference type="PANTHER" id="PTHR11353">
    <property type="entry name" value="CHAPERONIN"/>
    <property type="match status" value="1"/>
</dbReference>
<evidence type="ECO:0000256" key="2">
    <source>
        <dbReference type="ARBA" id="ARBA00022840"/>
    </source>
</evidence>
<gene>
    <name evidence="4" type="ORF">GIB67_034781</name>
</gene>
<keyword evidence="5" id="KW-1185">Reference proteome</keyword>
<proteinExistence type="predicted"/>
<sequence length="176" mass="19426">MHINTSSYKQYQPPIITDSTLESNKEAKAGLNGSFEDINKDWVTDPTLYPTMHLEELATQHKLGNDDCDLCPEEPSKRKCSPCMVVILRKLCDNVGFNATNVLNKLRQKHALPSGEGTLYGVDVNTSGIINSFANFVWEPAVVKINALNVVTEVACLVLGMDETVKNPKVCSPRFA</sequence>
<protein>
    <submittedName>
        <fullName evidence="4">Uncharacterized protein</fullName>
    </submittedName>
</protein>
<dbReference type="EMBL" id="JACGCM010001586">
    <property type="protein sequence ID" value="KAF6153059.1"/>
    <property type="molecule type" value="Genomic_DNA"/>
</dbReference>
<dbReference type="OrthoDB" id="1928377at2759"/>
<dbReference type="AlphaFoldDB" id="A0A7J7MDR0"/>
<dbReference type="GO" id="GO:0140662">
    <property type="term" value="F:ATP-dependent protein folding chaperone"/>
    <property type="evidence" value="ECO:0007669"/>
    <property type="project" value="InterPro"/>
</dbReference>
<keyword evidence="2" id="KW-0067">ATP-binding</keyword>
<dbReference type="GO" id="GO:0005524">
    <property type="term" value="F:ATP binding"/>
    <property type="evidence" value="ECO:0007669"/>
    <property type="project" value="UniProtKB-KW"/>
</dbReference>
<dbReference type="Gene3D" id="1.10.560.10">
    <property type="entry name" value="GroEL-like equatorial domain"/>
    <property type="match status" value="1"/>
</dbReference>
<keyword evidence="1" id="KW-0547">Nucleotide-binding</keyword>
<keyword evidence="3" id="KW-0143">Chaperone</keyword>
<dbReference type="Proteomes" id="UP000541444">
    <property type="component" value="Unassembled WGS sequence"/>
</dbReference>
<name>A0A7J7MDR0_9MAGN</name>
<dbReference type="SUPFAM" id="SSF48592">
    <property type="entry name" value="GroEL equatorial domain-like"/>
    <property type="match status" value="1"/>
</dbReference>
<dbReference type="InterPro" id="IPR017998">
    <property type="entry name" value="Chaperone_TCP-1"/>
</dbReference>
<evidence type="ECO:0000256" key="3">
    <source>
        <dbReference type="ARBA" id="ARBA00023186"/>
    </source>
</evidence>
<reference evidence="4 5" key="1">
    <citation type="journal article" date="2020" name="IScience">
        <title>Genome Sequencing of the Endangered Kingdonia uniflora (Circaeasteraceae, Ranunculales) Reveals Potential Mechanisms of Evolutionary Specialization.</title>
        <authorList>
            <person name="Sun Y."/>
            <person name="Deng T."/>
            <person name="Zhang A."/>
            <person name="Moore M.J."/>
            <person name="Landis J.B."/>
            <person name="Lin N."/>
            <person name="Zhang H."/>
            <person name="Zhang X."/>
            <person name="Huang J."/>
            <person name="Zhang X."/>
            <person name="Sun H."/>
            <person name="Wang H."/>
        </authorList>
    </citation>
    <scope>NUCLEOTIDE SEQUENCE [LARGE SCALE GENOMIC DNA]</scope>
    <source>
        <strain evidence="4">TB1705</strain>
        <tissue evidence="4">Leaf</tissue>
    </source>
</reference>
<dbReference type="Pfam" id="PF00118">
    <property type="entry name" value="Cpn60_TCP1"/>
    <property type="match status" value="1"/>
</dbReference>
<dbReference type="InterPro" id="IPR002423">
    <property type="entry name" value="Cpn60/GroEL/TCP-1"/>
</dbReference>